<dbReference type="EMBL" id="JACMSC010000012">
    <property type="protein sequence ID" value="KAG6496923.1"/>
    <property type="molecule type" value="Genomic_DNA"/>
</dbReference>
<comment type="caution">
    <text evidence="5">The sequence shown here is derived from an EMBL/GenBank/DDBJ whole genome shotgun (WGS) entry which is preliminary data.</text>
</comment>
<gene>
    <name evidence="5" type="ORF">ZIOFF_044802</name>
</gene>
<keyword evidence="1 2" id="KW-0344">Guanine-nucleotide releasing factor</keyword>
<dbReference type="AlphaFoldDB" id="A0A8J5FXG5"/>
<dbReference type="Gene3D" id="1.20.58.1310">
    <property type="entry name" value="PRONE domain, subdomain 2"/>
    <property type="match status" value="1"/>
</dbReference>
<evidence type="ECO:0000313" key="6">
    <source>
        <dbReference type="Proteomes" id="UP000734854"/>
    </source>
</evidence>
<keyword evidence="6" id="KW-1185">Reference proteome</keyword>
<dbReference type="FunFam" id="1.20.58.1310:FF:000001">
    <property type="entry name" value="Rop guanine nucleotide exchange factor 9"/>
    <property type="match status" value="1"/>
</dbReference>
<feature type="region of interest" description="Disordered" evidence="3">
    <location>
        <begin position="81"/>
        <end position="115"/>
    </location>
</feature>
<dbReference type="Pfam" id="PF03759">
    <property type="entry name" value="PRONE"/>
    <property type="match status" value="1"/>
</dbReference>
<evidence type="ECO:0000256" key="1">
    <source>
        <dbReference type="ARBA" id="ARBA00022658"/>
    </source>
</evidence>
<dbReference type="PANTHER" id="PTHR33101">
    <property type="entry name" value="ROP GUANINE NUCLEOTIDE EXCHANGE FACTOR 1"/>
    <property type="match status" value="1"/>
</dbReference>
<reference evidence="5 6" key="1">
    <citation type="submission" date="2020-08" db="EMBL/GenBank/DDBJ databases">
        <title>Plant Genome Project.</title>
        <authorList>
            <person name="Zhang R.-G."/>
        </authorList>
    </citation>
    <scope>NUCLEOTIDE SEQUENCE [LARGE SCALE GENOMIC DNA]</scope>
    <source>
        <tissue evidence="5">Rhizome</tissue>
    </source>
</reference>
<dbReference type="PROSITE" id="PS51334">
    <property type="entry name" value="PRONE"/>
    <property type="match status" value="1"/>
</dbReference>
<feature type="compositionally biased region" description="Polar residues" evidence="3">
    <location>
        <begin position="149"/>
        <end position="163"/>
    </location>
</feature>
<dbReference type="GO" id="GO:0005085">
    <property type="term" value="F:guanyl-nucleotide exchange factor activity"/>
    <property type="evidence" value="ECO:0007669"/>
    <property type="project" value="UniProtKB-UniRule"/>
</dbReference>
<name>A0A8J5FXG5_ZINOF</name>
<evidence type="ECO:0000256" key="3">
    <source>
        <dbReference type="SAM" id="MobiDB-lite"/>
    </source>
</evidence>
<protein>
    <recommendedName>
        <fullName evidence="4">PRONE domain-containing protein</fullName>
    </recommendedName>
</protein>
<feature type="region of interest" description="Disordered" evidence="3">
    <location>
        <begin position="138"/>
        <end position="184"/>
    </location>
</feature>
<dbReference type="Gene3D" id="1.20.58.2010">
    <property type="entry name" value="PRONE domain, subdomain 1"/>
    <property type="match status" value="1"/>
</dbReference>
<organism evidence="5 6">
    <name type="scientific">Zingiber officinale</name>
    <name type="common">Ginger</name>
    <name type="synonym">Amomum zingiber</name>
    <dbReference type="NCBI Taxonomy" id="94328"/>
    <lineage>
        <taxon>Eukaryota</taxon>
        <taxon>Viridiplantae</taxon>
        <taxon>Streptophyta</taxon>
        <taxon>Embryophyta</taxon>
        <taxon>Tracheophyta</taxon>
        <taxon>Spermatophyta</taxon>
        <taxon>Magnoliopsida</taxon>
        <taxon>Liliopsida</taxon>
        <taxon>Zingiberales</taxon>
        <taxon>Zingiberaceae</taxon>
        <taxon>Zingiber</taxon>
    </lineage>
</organism>
<feature type="compositionally biased region" description="Polar residues" evidence="3">
    <location>
        <begin position="566"/>
        <end position="580"/>
    </location>
</feature>
<accession>A0A8J5FXG5</accession>
<dbReference type="InterPro" id="IPR038937">
    <property type="entry name" value="RopGEF"/>
</dbReference>
<dbReference type="FunFam" id="1.20.58.2010:FF:000003">
    <property type="entry name" value="Rop guanine nucleotide exchange factor 14"/>
    <property type="match status" value="1"/>
</dbReference>
<dbReference type="InterPro" id="IPR005512">
    <property type="entry name" value="PRONE_dom"/>
</dbReference>
<evidence type="ECO:0000313" key="5">
    <source>
        <dbReference type="EMBL" id="KAG6496923.1"/>
    </source>
</evidence>
<dbReference type="PANTHER" id="PTHR33101:SF10">
    <property type="entry name" value="ROP GUANINE NUCLEOTIDE EXCHANGE FACTOR 12"/>
    <property type="match status" value="1"/>
</dbReference>
<feature type="region of interest" description="Disordered" evidence="3">
    <location>
        <begin position="563"/>
        <end position="586"/>
    </location>
</feature>
<evidence type="ECO:0000256" key="2">
    <source>
        <dbReference type="PROSITE-ProRule" id="PRU00663"/>
    </source>
</evidence>
<dbReference type="FunFam" id="1.20.58.2010:FF:000001">
    <property type="entry name" value="Rop guanine nucleotide exchange factor 14"/>
    <property type="match status" value="1"/>
</dbReference>
<feature type="region of interest" description="Disordered" evidence="3">
    <location>
        <begin position="600"/>
        <end position="619"/>
    </location>
</feature>
<proteinExistence type="predicted"/>
<feature type="compositionally biased region" description="Polar residues" evidence="3">
    <location>
        <begin position="83"/>
        <end position="99"/>
    </location>
</feature>
<evidence type="ECO:0000259" key="4">
    <source>
        <dbReference type="PROSITE" id="PS51334"/>
    </source>
</evidence>
<sequence>MCTSRSFPSQNLATLKIPPSLSPCLPRSEANPSFKQLSSSIPAIKLQTLGFQLEGWDCNLPPSLAPAKIGSLPALIEFRDQNSHQSGKISSPSQTTSSAPLLVSPSYREDGRAQPRSLWTKVRALSLLMVRLIKRGHRHEEGDEAYDSTLKSQIPQDVNSNSPAHDEDAFFNGQWDAGPGPSSRAVQIDRSMVVGPRSHQNDGGGAAGPPPSDMELMKDRFAKLLLGEDMSGGGNGVSSALALSNAITNLAASVFAEQSRLEPMSAERKMRWRREMNWLLSVADYIVEFVPSKQTSKDGVTMEIMITQQRKDLQLNIPTLCKLDTMLIGTLDDFEDQKMFWYVSRDAAESEKGNAQRKDDKWWLPTVRVPPHGLSEDSSRWLQFQKDSATQVLKVAMAINAQVLMEMEVPDAYIESLPKNGRSSLGDAIYKSITTDDVFDPEEFLETLDLSTEHKIVDLKDRIEASVVIWRKKMHDKEAKSSWGSTISLEKREQFEERAETILILIKQRFPGIPQSALDISKIQYNNDVGLAILESYSRILESLAHLVISRIEDVFYTDSLAKGPTTKSSNARQSFSNVAPANKPDNREELVTLSDFMSWPSESEPAEDMRRSTGDVVKKPPEVKTKKFLYIDKVRHLGGLRSPTARH</sequence>
<feature type="domain" description="PRONE" evidence="4">
    <location>
        <begin position="204"/>
        <end position="569"/>
    </location>
</feature>
<feature type="compositionally biased region" description="Basic and acidic residues" evidence="3">
    <location>
        <begin position="608"/>
        <end position="619"/>
    </location>
</feature>
<dbReference type="Proteomes" id="UP000734854">
    <property type="component" value="Unassembled WGS sequence"/>
</dbReference>